<dbReference type="InterPro" id="IPR015424">
    <property type="entry name" value="PyrdxlP-dep_Trfase"/>
</dbReference>
<keyword evidence="2" id="KW-0378">Hydrolase</keyword>
<dbReference type="SUPFAM" id="SSF53383">
    <property type="entry name" value="PLP-dependent transferases"/>
    <property type="match status" value="1"/>
</dbReference>
<dbReference type="Gene3D" id="3.40.640.10">
    <property type="entry name" value="Type I PLP-dependent aspartate aminotransferase-like (Major domain)"/>
    <property type="match status" value="1"/>
</dbReference>
<reference evidence="4" key="1">
    <citation type="journal article" date="2014" name="Front. Microbiol.">
        <title>High frequency of phylogenetically diverse reductive dehalogenase-homologous genes in deep subseafloor sedimentary metagenomes.</title>
        <authorList>
            <person name="Kawai M."/>
            <person name="Futagami T."/>
            <person name="Toyoda A."/>
            <person name="Takaki Y."/>
            <person name="Nishi S."/>
            <person name="Hori S."/>
            <person name="Arai W."/>
            <person name="Tsubouchi T."/>
            <person name="Morono Y."/>
            <person name="Uchiyama I."/>
            <person name="Ito T."/>
            <person name="Fujiyama A."/>
            <person name="Inagaki F."/>
            <person name="Takami H."/>
        </authorList>
    </citation>
    <scope>NUCLEOTIDE SEQUENCE</scope>
    <source>
        <strain evidence="4">Expedition CK06-06</strain>
    </source>
</reference>
<comment type="caution">
    <text evidence="4">The sequence shown here is derived from an EMBL/GenBank/DDBJ whole genome shotgun (WGS) entry which is preliminary data.</text>
</comment>
<accession>X0TI83</accession>
<dbReference type="InterPro" id="IPR015421">
    <property type="entry name" value="PyrdxlP-dep_Trfase_major"/>
</dbReference>
<dbReference type="GO" id="GO:0043420">
    <property type="term" value="P:anthranilate metabolic process"/>
    <property type="evidence" value="ECO:0007669"/>
    <property type="project" value="TreeGrafter"/>
</dbReference>
<sequence length="95" mass="11098">MIQKSWDLEKDLETIRREFPILEHCTYLISNSLGAAPRKTHEELDRYYSLWVEEGVSAWENEWWDLSRNVGNRVAILIGAGEDEVTMMTNATQCH</sequence>
<dbReference type="GO" id="GO:0030170">
    <property type="term" value="F:pyridoxal phosphate binding"/>
    <property type="evidence" value="ECO:0007669"/>
    <property type="project" value="InterPro"/>
</dbReference>
<dbReference type="InterPro" id="IPR015422">
    <property type="entry name" value="PyrdxlP-dep_Trfase_small"/>
</dbReference>
<evidence type="ECO:0000256" key="1">
    <source>
        <dbReference type="ARBA" id="ARBA00022642"/>
    </source>
</evidence>
<evidence type="ECO:0000256" key="3">
    <source>
        <dbReference type="ARBA" id="ARBA00022898"/>
    </source>
</evidence>
<dbReference type="GO" id="GO:0005737">
    <property type="term" value="C:cytoplasm"/>
    <property type="evidence" value="ECO:0007669"/>
    <property type="project" value="InterPro"/>
</dbReference>
<dbReference type="EMBL" id="BARS01017718">
    <property type="protein sequence ID" value="GAF86951.1"/>
    <property type="molecule type" value="Genomic_DNA"/>
</dbReference>
<proteinExistence type="predicted"/>
<dbReference type="AlphaFoldDB" id="X0TI83"/>
<name>X0TI83_9ZZZZ</name>
<keyword evidence="1" id="KW-0662">Pyridine nucleotide biosynthesis</keyword>
<protein>
    <submittedName>
        <fullName evidence="4">Uncharacterized protein</fullName>
    </submittedName>
</protein>
<gene>
    <name evidence="4" type="ORF">S01H1_28940</name>
</gene>
<dbReference type="Gene3D" id="3.90.1150.10">
    <property type="entry name" value="Aspartate Aminotransferase, domain 1"/>
    <property type="match status" value="1"/>
</dbReference>
<keyword evidence="3" id="KW-0663">Pyridoxal phosphate</keyword>
<dbReference type="InterPro" id="IPR010111">
    <property type="entry name" value="Kynureninase"/>
</dbReference>
<dbReference type="PANTHER" id="PTHR14084">
    <property type="entry name" value="KYNURENINASE"/>
    <property type="match status" value="1"/>
</dbReference>
<evidence type="ECO:0000256" key="2">
    <source>
        <dbReference type="ARBA" id="ARBA00022801"/>
    </source>
</evidence>
<feature type="non-terminal residue" evidence="4">
    <location>
        <position position="95"/>
    </location>
</feature>
<dbReference type="GO" id="GO:0030429">
    <property type="term" value="F:kynureninase activity"/>
    <property type="evidence" value="ECO:0007669"/>
    <property type="project" value="InterPro"/>
</dbReference>
<evidence type="ECO:0000313" key="4">
    <source>
        <dbReference type="EMBL" id="GAF86951.1"/>
    </source>
</evidence>
<dbReference type="GO" id="GO:0019441">
    <property type="term" value="P:L-tryptophan catabolic process to kynurenine"/>
    <property type="evidence" value="ECO:0007669"/>
    <property type="project" value="TreeGrafter"/>
</dbReference>
<organism evidence="4">
    <name type="scientific">marine sediment metagenome</name>
    <dbReference type="NCBI Taxonomy" id="412755"/>
    <lineage>
        <taxon>unclassified sequences</taxon>
        <taxon>metagenomes</taxon>
        <taxon>ecological metagenomes</taxon>
    </lineage>
</organism>
<dbReference type="GO" id="GO:0009435">
    <property type="term" value="P:NAD+ biosynthetic process"/>
    <property type="evidence" value="ECO:0007669"/>
    <property type="project" value="InterPro"/>
</dbReference>
<dbReference type="PANTHER" id="PTHR14084:SF0">
    <property type="entry name" value="KYNURENINASE"/>
    <property type="match status" value="1"/>
</dbReference>